<protein>
    <recommendedName>
        <fullName evidence="10">Endoplasmic reticulum lectin</fullName>
    </recommendedName>
    <alternativeName>
        <fullName evidence="10">Protein OS-9 homolog</fullName>
    </alternativeName>
</protein>
<feature type="signal peptide" evidence="12">
    <location>
        <begin position="1"/>
        <end position="21"/>
    </location>
</feature>
<dbReference type="RefSeq" id="XP_035340230.1">
    <property type="nucleotide sequence ID" value="XM_035484337.1"/>
</dbReference>
<evidence type="ECO:0000256" key="4">
    <source>
        <dbReference type="ARBA" id="ARBA00022734"/>
    </source>
</evidence>
<comment type="similarity">
    <text evidence="2 10">Belongs to the OS-9 family.</text>
</comment>
<feature type="chain" id="PRO_5028804977" description="Endoplasmic reticulum lectin" evidence="12">
    <location>
        <begin position="22"/>
        <end position="514"/>
    </location>
</feature>
<dbReference type="PANTHER" id="PTHR15414:SF0">
    <property type="entry name" value="ENDOPLASMIC RETICULUM LECTIN 1"/>
    <property type="match status" value="1"/>
</dbReference>
<proteinExistence type="inferred from homology"/>
<feature type="compositionally biased region" description="Basic and acidic residues" evidence="11">
    <location>
        <begin position="483"/>
        <end position="514"/>
    </location>
</feature>
<feature type="compositionally biased region" description="Polar residues" evidence="11">
    <location>
        <begin position="130"/>
        <end position="139"/>
    </location>
</feature>
<dbReference type="PROSITE" id="PS51914">
    <property type="entry name" value="MRH"/>
    <property type="match status" value="1"/>
</dbReference>
<name>A0A7H8QKJ3_TALRU</name>
<keyword evidence="3 12" id="KW-0732">Signal</keyword>
<dbReference type="PANTHER" id="PTHR15414">
    <property type="entry name" value="OS-9-RELATED"/>
    <property type="match status" value="1"/>
</dbReference>
<comment type="subcellular location">
    <subcellularLocation>
        <location evidence="1 10">Endoplasmic reticulum membrane</location>
        <topology evidence="1 10">Peripheral membrane protein</topology>
        <orientation evidence="1 10">Lumenal side</orientation>
    </subcellularLocation>
</comment>
<dbReference type="AlphaFoldDB" id="A0A7H8QKJ3"/>
<evidence type="ECO:0000256" key="8">
    <source>
        <dbReference type="ARBA" id="ARBA00057311"/>
    </source>
</evidence>
<dbReference type="OrthoDB" id="448954at2759"/>
<feature type="region of interest" description="Disordered" evidence="11">
    <location>
        <begin position="463"/>
        <end position="514"/>
    </location>
</feature>
<dbReference type="GO" id="GO:0030970">
    <property type="term" value="P:retrograde protein transport, ER to cytosol"/>
    <property type="evidence" value="ECO:0007669"/>
    <property type="project" value="TreeGrafter"/>
</dbReference>
<dbReference type="InterPro" id="IPR012913">
    <property type="entry name" value="OS9-like_dom"/>
</dbReference>
<dbReference type="Pfam" id="PF07915">
    <property type="entry name" value="PRKCSH"/>
    <property type="match status" value="1"/>
</dbReference>
<dbReference type="GO" id="GO:0005788">
    <property type="term" value="C:endoplasmic reticulum lumen"/>
    <property type="evidence" value="ECO:0007669"/>
    <property type="project" value="UniProtKB-UniRule"/>
</dbReference>
<dbReference type="KEGG" id="trg:TRUGW13939_01134"/>
<keyword evidence="7" id="KW-1015">Disulfide bond</keyword>
<feature type="region of interest" description="Disordered" evidence="11">
    <location>
        <begin position="65"/>
        <end position="96"/>
    </location>
</feature>
<feature type="compositionally biased region" description="Acidic residues" evidence="11">
    <location>
        <begin position="229"/>
        <end position="240"/>
    </location>
</feature>
<evidence type="ECO:0000256" key="2">
    <source>
        <dbReference type="ARBA" id="ARBA00009918"/>
    </source>
</evidence>
<dbReference type="InterPro" id="IPR045149">
    <property type="entry name" value="OS-9-like"/>
</dbReference>
<dbReference type="GO" id="GO:0030968">
    <property type="term" value="P:endoplasmic reticulum unfolded protein response"/>
    <property type="evidence" value="ECO:0007669"/>
    <property type="project" value="UniProtKB-UniRule"/>
</dbReference>
<keyword evidence="4 10" id="KW-0430">Lectin</keyword>
<dbReference type="GO" id="GO:0005789">
    <property type="term" value="C:endoplasmic reticulum membrane"/>
    <property type="evidence" value="ECO:0007669"/>
    <property type="project" value="UniProtKB-SubCell"/>
</dbReference>
<evidence type="ECO:0000313" key="14">
    <source>
        <dbReference type="EMBL" id="QKX54051.1"/>
    </source>
</evidence>
<gene>
    <name evidence="14" type="ORF">TRUGW13939_01134</name>
</gene>
<keyword evidence="5 10" id="KW-0256">Endoplasmic reticulum</keyword>
<dbReference type="Gene3D" id="2.70.130.10">
    <property type="entry name" value="Mannose-6-phosphate receptor binding domain"/>
    <property type="match status" value="1"/>
</dbReference>
<evidence type="ECO:0000256" key="1">
    <source>
        <dbReference type="ARBA" id="ARBA00004367"/>
    </source>
</evidence>
<feature type="region of interest" description="Disordered" evidence="11">
    <location>
        <begin position="130"/>
        <end position="158"/>
    </location>
</feature>
<evidence type="ECO:0000259" key="13">
    <source>
        <dbReference type="PROSITE" id="PS51914"/>
    </source>
</evidence>
<comment type="function">
    <text evidence="8 10">Lectin involved in the quality control of the secretory pathway. As a member of the endoplasmic reticulum-associated degradation lumenal (ERAD-L) surveillance system, targets misfolded endoplasmic reticulum lumenal glycoproteins for degradation.</text>
</comment>
<evidence type="ECO:0000256" key="6">
    <source>
        <dbReference type="ARBA" id="ARBA00023136"/>
    </source>
</evidence>
<sequence>MRQFPKTPLLLALIAAPGALATKRPFSIHDDVLAFPQYNVVFPEEYILQSEATAFLELQAKKWSKSGPAADDSSEQRDLDRHTAQKPLGGKHDSENVDWDSEALLEQFKYEEMTLDGLRYLCNIPRVQDNSSAETTSNKTPEEDASDEAEKKTDEENEIARATGRGLELLQEMEGSCMYYVSGWWSYSFCYKKQVRQFHALPAGPGVPNYPPMEDPTTHSFVLGKFQREDDDDEEEEYGETDQAKKRPTTEVAKLQTKGESRYLVQNLGGGTTCDLTGADRKIEVQFHCHPQSTDRIGWIKELTTCTYLMVIYTPRLCHDVAFQLPQPEDVHAIECREILAPDEVADFEAMKAHQESQRLVNSGSEEFQTVGGIQVGAMKQVGSEGRVIEKGRMASIGEELVEVVAKRENGDLSQLSKEDLKKLQLDVEKVESFQKQLDEIAKGKDWKLEMVEANGERMIRAIVDPGGEDSEYAESPEQPEPPAKDEGKNTEKKEQNSDDDKEAGSEEWFKEEL</sequence>
<feature type="compositionally biased region" description="Basic and acidic residues" evidence="11">
    <location>
        <begin position="74"/>
        <end position="83"/>
    </location>
</feature>
<reference evidence="15" key="1">
    <citation type="submission" date="2020-06" db="EMBL/GenBank/DDBJ databases">
        <title>A chromosome-scale genome assembly of Talaromyces rugulosus W13939.</title>
        <authorList>
            <person name="Wang B."/>
            <person name="Guo L."/>
            <person name="Ye K."/>
            <person name="Wang L."/>
        </authorList>
    </citation>
    <scope>NUCLEOTIDE SEQUENCE [LARGE SCALE GENOMIC DNA]</scope>
    <source>
        <strain evidence="15">W13939</strain>
    </source>
</reference>
<evidence type="ECO:0000256" key="11">
    <source>
        <dbReference type="SAM" id="MobiDB-lite"/>
    </source>
</evidence>
<evidence type="ECO:0000256" key="10">
    <source>
        <dbReference type="RuleBase" id="RU369099"/>
    </source>
</evidence>
<dbReference type="SUPFAM" id="SSF50911">
    <property type="entry name" value="Mannose 6-phosphate receptor domain"/>
    <property type="match status" value="1"/>
</dbReference>
<comment type="subunit">
    <text evidence="9">Interacts with missfolded ER lumenal proteins.</text>
</comment>
<keyword evidence="6 10" id="KW-0472">Membrane</keyword>
<dbReference type="EMBL" id="CP055898">
    <property type="protein sequence ID" value="QKX54051.1"/>
    <property type="molecule type" value="Genomic_DNA"/>
</dbReference>
<organism evidence="14 15">
    <name type="scientific">Talaromyces rugulosus</name>
    <name type="common">Penicillium rugulosum</name>
    <dbReference type="NCBI Taxonomy" id="121627"/>
    <lineage>
        <taxon>Eukaryota</taxon>
        <taxon>Fungi</taxon>
        <taxon>Dikarya</taxon>
        <taxon>Ascomycota</taxon>
        <taxon>Pezizomycotina</taxon>
        <taxon>Eurotiomycetes</taxon>
        <taxon>Eurotiomycetidae</taxon>
        <taxon>Eurotiales</taxon>
        <taxon>Trichocomaceae</taxon>
        <taxon>Talaromyces</taxon>
        <taxon>Talaromyces sect. Islandici</taxon>
    </lineage>
</organism>
<dbReference type="InterPro" id="IPR044865">
    <property type="entry name" value="MRH_dom"/>
</dbReference>
<dbReference type="GO" id="GO:0030246">
    <property type="term" value="F:carbohydrate binding"/>
    <property type="evidence" value="ECO:0007669"/>
    <property type="project" value="UniProtKB-UniRule"/>
</dbReference>
<dbReference type="GeneID" id="55988647"/>
<dbReference type="Proteomes" id="UP000509510">
    <property type="component" value="Chromosome I"/>
</dbReference>
<evidence type="ECO:0000313" key="15">
    <source>
        <dbReference type="Proteomes" id="UP000509510"/>
    </source>
</evidence>
<dbReference type="FunFam" id="2.70.130.10:FF:000025">
    <property type="entry name" value="Protein OS-9 homolog"/>
    <property type="match status" value="1"/>
</dbReference>
<evidence type="ECO:0000256" key="3">
    <source>
        <dbReference type="ARBA" id="ARBA00022729"/>
    </source>
</evidence>
<dbReference type="InterPro" id="IPR009011">
    <property type="entry name" value="Man6P_isomerase_rcpt-bd_dom_sf"/>
</dbReference>
<evidence type="ECO:0000256" key="7">
    <source>
        <dbReference type="ARBA" id="ARBA00023157"/>
    </source>
</evidence>
<feature type="region of interest" description="Disordered" evidence="11">
    <location>
        <begin position="228"/>
        <end position="253"/>
    </location>
</feature>
<accession>A0A7H8QKJ3</accession>
<evidence type="ECO:0000256" key="9">
    <source>
        <dbReference type="ARBA" id="ARBA00063653"/>
    </source>
</evidence>
<evidence type="ECO:0000256" key="12">
    <source>
        <dbReference type="SAM" id="SignalP"/>
    </source>
</evidence>
<evidence type="ECO:0000256" key="5">
    <source>
        <dbReference type="ARBA" id="ARBA00022824"/>
    </source>
</evidence>
<keyword evidence="15" id="KW-1185">Reference proteome</keyword>
<feature type="domain" description="MRH" evidence="13">
    <location>
        <begin position="175"/>
        <end position="320"/>
    </location>
</feature>